<dbReference type="NCBIfam" id="TIGR03696">
    <property type="entry name" value="Rhs_assc_core"/>
    <property type="match status" value="1"/>
</dbReference>
<keyword evidence="1" id="KW-0677">Repeat</keyword>
<dbReference type="eggNOG" id="COG3209">
    <property type="taxonomic scope" value="Bacteria"/>
</dbReference>
<dbReference type="InterPro" id="IPR022385">
    <property type="entry name" value="Rhs_assc_core"/>
</dbReference>
<dbReference type="STRING" id="1480694.DC28_07355"/>
<dbReference type="PANTHER" id="PTHR32305:SF15">
    <property type="entry name" value="PROTEIN RHSA-RELATED"/>
    <property type="match status" value="1"/>
</dbReference>
<dbReference type="Proteomes" id="UP000029692">
    <property type="component" value="Unassembled WGS sequence"/>
</dbReference>
<dbReference type="InterPro" id="IPR056823">
    <property type="entry name" value="TEN-like_YD-shell"/>
</dbReference>
<gene>
    <name evidence="4" type="ORF">DC28_07355</name>
</gene>
<dbReference type="InterPro" id="IPR050708">
    <property type="entry name" value="T6SS_VgrG/RHS"/>
</dbReference>
<sequence>MIDYQGHVTSYSYDDAGRLETVRYPIDSDKPDHDLEMLEDFGVNPDGEDKYTHAVTLSLDTATEQLLSTLFEYLGSGGNDGIEESFNQYQEQWQESFVYDANGNRTQWETGFGSIGYEYNERDQLKVAGLRSYEYDPKGNLTKETLGARYVTYAYNFENRVIDIFTYNNDLIGSGPRPETYGVRYAYDALGRRTRTSPYTGQPVGLHNEPSPDQSVTLSTLYAGLGFEELAEFVSRESYNPFGTDLQKEFRDTSETRHNYQNYGRTKYFGENLVRSEMIYANGRILQMTDFGDLAYPFPPGHVWAMEGLWDDWSEQPNPYFYDSSENIEIQKAYYSHNVLGSVRMITGVYGDIREKYAYDAYGNTYEGNFHRQNPFVPEISWAFANGDGVHVPALRNANQFGYNSKRYDTLTGAYDYGFRNYRTDLGRWTTIDPIKDGANWYGYVGNDPVNFVDPLGLETQAFSIPVVLGARHIFIAVKDEETGEVTTRGLYPDSLIGVFLDIDHTSSVLKDEQRSGADEYGAAMAYFSGGDLPDGYRYEGEIFPPEGISQQTFDERILEEADSYEEKYNTQESPLDNDRPYYLIGPNSNTAADDWVENAGGIMPDVEGAWGQNWGESSGLSPKSSEKCTD</sequence>
<feature type="region of interest" description="Disordered" evidence="2">
    <location>
        <begin position="603"/>
        <end position="631"/>
    </location>
</feature>
<evidence type="ECO:0000313" key="4">
    <source>
        <dbReference type="EMBL" id="KGE72378.1"/>
    </source>
</evidence>
<feature type="compositionally biased region" description="Polar residues" evidence="2">
    <location>
        <begin position="615"/>
        <end position="624"/>
    </location>
</feature>
<dbReference type="Gene3D" id="2.180.10.10">
    <property type="entry name" value="RHS repeat-associated core"/>
    <property type="match status" value="2"/>
</dbReference>
<protein>
    <recommendedName>
        <fullName evidence="3">Teneurin-like YD-shell domain-containing protein</fullName>
    </recommendedName>
</protein>
<evidence type="ECO:0000256" key="1">
    <source>
        <dbReference type="ARBA" id="ARBA00022737"/>
    </source>
</evidence>
<reference evidence="4 5" key="1">
    <citation type="submission" date="2014-05" db="EMBL/GenBank/DDBJ databases">
        <title>De novo Genome Sequence of Spirocheata sp.</title>
        <authorList>
            <person name="Shivani Y."/>
            <person name="Subhash Y."/>
            <person name="Tushar L."/>
            <person name="Sasikala C."/>
            <person name="Ramana C.V."/>
        </authorList>
    </citation>
    <scope>NUCLEOTIDE SEQUENCE [LARGE SCALE GENOMIC DNA]</scope>
    <source>
        <strain evidence="4 5">JC230</strain>
    </source>
</reference>
<name>A0A098QY83_9SPIO</name>
<evidence type="ECO:0000259" key="3">
    <source>
        <dbReference type="Pfam" id="PF25023"/>
    </source>
</evidence>
<feature type="domain" description="Teneurin-like YD-shell" evidence="3">
    <location>
        <begin position="87"/>
        <end position="201"/>
    </location>
</feature>
<evidence type="ECO:0000313" key="5">
    <source>
        <dbReference type="Proteomes" id="UP000029692"/>
    </source>
</evidence>
<dbReference type="Pfam" id="PF25023">
    <property type="entry name" value="TEN_YD-shell"/>
    <property type="match status" value="1"/>
</dbReference>
<evidence type="ECO:0000256" key="2">
    <source>
        <dbReference type="SAM" id="MobiDB-lite"/>
    </source>
</evidence>
<accession>A0A098QY83</accession>
<organism evidence="4 5">
    <name type="scientific">Spirochaeta lutea</name>
    <dbReference type="NCBI Taxonomy" id="1480694"/>
    <lineage>
        <taxon>Bacteria</taxon>
        <taxon>Pseudomonadati</taxon>
        <taxon>Spirochaetota</taxon>
        <taxon>Spirochaetia</taxon>
        <taxon>Spirochaetales</taxon>
        <taxon>Spirochaetaceae</taxon>
        <taxon>Spirochaeta</taxon>
    </lineage>
</organism>
<dbReference type="AlphaFoldDB" id="A0A098QY83"/>
<dbReference type="PANTHER" id="PTHR32305">
    <property type="match status" value="1"/>
</dbReference>
<comment type="caution">
    <text evidence="4">The sequence shown here is derived from an EMBL/GenBank/DDBJ whole genome shotgun (WGS) entry which is preliminary data.</text>
</comment>
<proteinExistence type="predicted"/>
<dbReference type="EMBL" id="JNUP01000055">
    <property type="protein sequence ID" value="KGE72378.1"/>
    <property type="molecule type" value="Genomic_DNA"/>
</dbReference>
<keyword evidence="5" id="KW-1185">Reference proteome</keyword>